<evidence type="ECO:0000313" key="2">
    <source>
        <dbReference type="EMBL" id="RGZ90119.1"/>
    </source>
</evidence>
<dbReference type="EMBL" id="QSES01000024">
    <property type="protein sequence ID" value="RGZ90119.1"/>
    <property type="molecule type" value="Genomic_DNA"/>
</dbReference>
<evidence type="ECO:0000313" key="3">
    <source>
        <dbReference type="Proteomes" id="UP000283721"/>
    </source>
</evidence>
<dbReference type="Proteomes" id="UP000283721">
    <property type="component" value="Unassembled WGS sequence"/>
</dbReference>
<sequence>MRKRIKDERGAIVVEATISFTAFIFLLYIIYSIVDICYIQAKMSIALNSAATDISQYSYLYYKFGIDSVDNAASNAASSSRALAKHTLKGMDELMTGISDMDSSLSDIENGSSDFESLMTAYDETKGGASDLAANINDYGDALAEDPMGFVKGMGMLALNEGSSAGKSYLAQSMGRAFMKKNLKDSNGGDVNAFLKQYHVKDGLDGLSFAGTEFLVSTDGKSSNALRLTCSYDVKVVNLLNTDITIRFCQSASTDVWGKGVSAKK</sequence>
<evidence type="ECO:0000256" key="1">
    <source>
        <dbReference type="SAM" id="Phobius"/>
    </source>
</evidence>
<accession>A0A413Q503</accession>
<dbReference type="AlphaFoldDB" id="A0A413Q503"/>
<name>A0A413Q503_9FIRM</name>
<gene>
    <name evidence="2" type="ORF">DW967_12150</name>
</gene>
<feature type="transmembrane region" description="Helical" evidence="1">
    <location>
        <begin position="12"/>
        <end position="34"/>
    </location>
</feature>
<keyword evidence="1" id="KW-1133">Transmembrane helix</keyword>
<proteinExistence type="predicted"/>
<evidence type="ECO:0008006" key="4">
    <source>
        <dbReference type="Google" id="ProtNLM"/>
    </source>
</evidence>
<reference evidence="2 3" key="1">
    <citation type="submission" date="2018-08" db="EMBL/GenBank/DDBJ databases">
        <title>A genome reference for cultivated species of the human gut microbiota.</title>
        <authorList>
            <person name="Zou Y."/>
            <person name="Xue W."/>
            <person name="Luo G."/>
        </authorList>
    </citation>
    <scope>NUCLEOTIDE SEQUENCE [LARGE SCALE GENOMIC DNA]</scope>
    <source>
        <strain evidence="2 3">AM47-6BH</strain>
    </source>
</reference>
<keyword evidence="1" id="KW-0812">Transmembrane</keyword>
<organism evidence="2 3">
    <name type="scientific">Agathobacter rectalis</name>
    <dbReference type="NCBI Taxonomy" id="39491"/>
    <lineage>
        <taxon>Bacteria</taxon>
        <taxon>Bacillati</taxon>
        <taxon>Bacillota</taxon>
        <taxon>Clostridia</taxon>
        <taxon>Lachnospirales</taxon>
        <taxon>Lachnospiraceae</taxon>
        <taxon>Agathobacter</taxon>
    </lineage>
</organism>
<comment type="caution">
    <text evidence="2">The sequence shown here is derived from an EMBL/GenBank/DDBJ whole genome shotgun (WGS) entry which is preliminary data.</text>
</comment>
<protein>
    <recommendedName>
        <fullName evidence="4">Pilus assembly protein</fullName>
    </recommendedName>
</protein>
<keyword evidence="1" id="KW-0472">Membrane</keyword>